<accession>A0A1F7W8Q3</accession>
<dbReference type="Proteomes" id="UP000176501">
    <property type="component" value="Unassembled WGS sequence"/>
</dbReference>
<dbReference type="AlphaFoldDB" id="A0A1F7W8Q3"/>
<dbReference type="InterPro" id="IPR012902">
    <property type="entry name" value="N_methyl_site"/>
</dbReference>
<dbReference type="GO" id="GO:0015628">
    <property type="term" value="P:protein secretion by the type II secretion system"/>
    <property type="evidence" value="ECO:0007669"/>
    <property type="project" value="InterPro"/>
</dbReference>
<comment type="caution">
    <text evidence="6">The sequence shown here is derived from an EMBL/GenBank/DDBJ whole genome shotgun (WGS) entry which is preliminary data.</text>
</comment>
<dbReference type="GO" id="GO:0015627">
    <property type="term" value="C:type II protein secretion system complex"/>
    <property type="evidence" value="ECO:0007669"/>
    <property type="project" value="InterPro"/>
</dbReference>
<organism evidence="6 7">
    <name type="scientific">Candidatus Uhrbacteria bacterium RIFOXYB2_FULL_57_15</name>
    <dbReference type="NCBI Taxonomy" id="1802422"/>
    <lineage>
        <taxon>Bacteria</taxon>
        <taxon>Candidatus Uhriibacteriota</taxon>
    </lineage>
</organism>
<dbReference type="GO" id="GO:0016020">
    <property type="term" value="C:membrane"/>
    <property type="evidence" value="ECO:0007669"/>
    <property type="project" value="UniProtKB-SubCell"/>
</dbReference>
<evidence type="ECO:0000256" key="1">
    <source>
        <dbReference type="ARBA" id="ARBA00004167"/>
    </source>
</evidence>
<evidence type="ECO:0000313" key="7">
    <source>
        <dbReference type="Proteomes" id="UP000176501"/>
    </source>
</evidence>
<dbReference type="PANTHER" id="PTHR30093">
    <property type="entry name" value="GENERAL SECRETION PATHWAY PROTEIN G"/>
    <property type="match status" value="1"/>
</dbReference>
<protein>
    <recommendedName>
        <fullName evidence="8">Type II secretion system protein GspG C-terminal domain-containing protein</fullName>
    </recommendedName>
</protein>
<sequence length="164" mass="16918">MKRGFTIVELLVVVLIIGLVGTLAAIAVNSARSKQRDASRLSNVRQVQSALENYFNQSNAYPSEESLPLGDSTESLCLGSGGFAASCSGDDNVFLRVVVGTLDKGLDGAVACGTPSRNAFCYSSLEDGSAYAVGFELENALPQVGLVAGANCATPEGMKAGSCE</sequence>
<keyword evidence="5" id="KW-0472">Membrane</keyword>
<name>A0A1F7W8Q3_9BACT</name>
<comment type="subcellular location">
    <subcellularLocation>
        <location evidence="1">Membrane</location>
        <topology evidence="1">Single-pass membrane protein</topology>
    </subcellularLocation>
</comment>
<dbReference type="SUPFAM" id="SSF54523">
    <property type="entry name" value="Pili subunits"/>
    <property type="match status" value="1"/>
</dbReference>
<evidence type="ECO:0000313" key="6">
    <source>
        <dbReference type="EMBL" id="OGL98768.1"/>
    </source>
</evidence>
<dbReference type="Gene3D" id="3.30.700.10">
    <property type="entry name" value="Glycoprotein, Type 4 Pilin"/>
    <property type="match status" value="1"/>
</dbReference>
<gene>
    <name evidence="6" type="ORF">A2304_01145</name>
</gene>
<dbReference type="PRINTS" id="PR00813">
    <property type="entry name" value="BCTERIALGSPG"/>
</dbReference>
<dbReference type="NCBIfam" id="TIGR02532">
    <property type="entry name" value="IV_pilin_GFxxxE"/>
    <property type="match status" value="1"/>
</dbReference>
<evidence type="ECO:0000256" key="2">
    <source>
        <dbReference type="ARBA" id="ARBA00022481"/>
    </source>
</evidence>
<dbReference type="PANTHER" id="PTHR30093:SF44">
    <property type="entry name" value="TYPE II SECRETION SYSTEM CORE PROTEIN G"/>
    <property type="match status" value="1"/>
</dbReference>
<proteinExistence type="predicted"/>
<dbReference type="EMBL" id="MGFE01000016">
    <property type="protein sequence ID" value="OGL98768.1"/>
    <property type="molecule type" value="Genomic_DNA"/>
</dbReference>
<evidence type="ECO:0000256" key="5">
    <source>
        <dbReference type="ARBA" id="ARBA00023136"/>
    </source>
</evidence>
<evidence type="ECO:0008006" key="8">
    <source>
        <dbReference type="Google" id="ProtNLM"/>
    </source>
</evidence>
<keyword evidence="2" id="KW-0488">Methylation</keyword>
<dbReference type="Pfam" id="PF07963">
    <property type="entry name" value="N_methyl"/>
    <property type="match status" value="1"/>
</dbReference>
<keyword evidence="4" id="KW-1133">Transmembrane helix</keyword>
<reference evidence="6 7" key="1">
    <citation type="journal article" date="2016" name="Nat. Commun.">
        <title>Thousands of microbial genomes shed light on interconnected biogeochemical processes in an aquifer system.</title>
        <authorList>
            <person name="Anantharaman K."/>
            <person name="Brown C.T."/>
            <person name="Hug L.A."/>
            <person name="Sharon I."/>
            <person name="Castelle C.J."/>
            <person name="Probst A.J."/>
            <person name="Thomas B.C."/>
            <person name="Singh A."/>
            <person name="Wilkins M.J."/>
            <person name="Karaoz U."/>
            <person name="Brodie E.L."/>
            <person name="Williams K.H."/>
            <person name="Hubbard S.S."/>
            <person name="Banfield J.F."/>
        </authorList>
    </citation>
    <scope>NUCLEOTIDE SEQUENCE [LARGE SCALE GENOMIC DNA]</scope>
</reference>
<dbReference type="InterPro" id="IPR000983">
    <property type="entry name" value="Bac_GSPG_pilin"/>
</dbReference>
<keyword evidence="3" id="KW-0812">Transmembrane</keyword>
<evidence type="ECO:0000256" key="3">
    <source>
        <dbReference type="ARBA" id="ARBA00022692"/>
    </source>
</evidence>
<evidence type="ECO:0000256" key="4">
    <source>
        <dbReference type="ARBA" id="ARBA00022989"/>
    </source>
</evidence>
<dbReference type="InterPro" id="IPR045584">
    <property type="entry name" value="Pilin-like"/>
</dbReference>